<reference evidence="1" key="2">
    <citation type="submission" date="2023-05" db="EMBL/GenBank/DDBJ databases">
        <authorList>
            <consortium name="Lawrence Berkeley National Laboratory"/>
            <person name="Steindorff A."/>
            <person name="Hensen N."/>
            <person name="Bonometti L."/>
            <person name="Westerberg I."/>
            <person name="Brannstrom I.O."/>
            <person name="Guillou S."/>
            <person name="Cros-Aarteil S."/>
            <person name="Calhoun S."/>
            <person name="Haridas S."/>
            <person name="Kuo A."/>
            <person name="Mondo S."/>
            <person name="Pangilinan J."/>
            <person name="Riley R."/>
            <person name="Labutti K."/>
            <person name="Andreopoulos B."/>
            <person name="Lipzen A."/>
            <person name="Chen C."/>
            <person name="Yanf M."/>
            <person name="Daum C."/>
            <person name="Ng V."/>
            <person name="Clum A."/>
            <person name="Ohm R."/>
            <person name="Martin F."/>
            <person name="Silar P."/>
            <person name="Natvig D."/>
            <person name="Lalanne C."/>
            <person name="Gautier V."/>
            <person name="Ament-Velasquez S.L."/>
            <person name="Kruys A."/>
            <person name="Hutchinson M.I."/>
            <person name="Powell A.J."/>
            <person name="Barry K."/>
            <person name="Miller A.N."/>
            <person name="Grigoriev I.V."/>
            <person name="Debuchy R."/>
            <person name="Gladieux P."/>
            <person name="Thoren M.H."/>
            <person name="Johannesson H."/>
        </authorList>
    </citation>
    <scope>NUCLEOTIDE SEQUENCE</scope>
    <source>
        <strain evidence="1">CBS 757.83</strain>
    </source>
</reference>
<dbReference type="AlphaFoldDB" id="A0AAN6SYX5"/>
<sequence length="150" mass="17328">MLRSWRVQVGGRKDDFAWKSWFAILCEIWKRFLLRTERLKIEDFLANFALCLPKLLALQSAYHQAESSDRRSSPPLLVPFLGLGCSPKDSDGARKQGRESINRRCRCHGDQVRAPPGSGYGVRDEKEEENITTLFHRLIPSSCRWRRPPS</sequence>
<proteinExistence type="predicted"/>
<gene>
    <name evidence="1" type="ORF">N658DRAFT_208109</name>
</gene>
<protein>
    <submittedName>
        <fullName evidence="1">Uncharacterized protein</fullName>
    </submittedName>
</protein>
<reference evidence="1" key="1">
    <citation type="journal article" date="2023" name="Mol. Phylogenet. Evol.">
        <title>Genome-scale phylogeny and comparative genomics of the fungal order Sordariales.</title>
        <authorList>
            <person name="Hensen N."/>
            <person name="Bonometti L."/>
            <person name="Westerberg I."/>
            <person name="Brannstrom I.O."/>
            <person name="Guillou S."/>
            <person name="Cros-Aarteil S."/>
            <person name="Calhoun S."/>
            <person name="Haridas S."/>
            <person name="Kuo A."/>
            <person name="Mondo S."/>
            <person name="Pangilinan J."/>
            <person name="Riley R."/>
            <person name="LaButti K."/>
            <person name="Andreopoulos B."/>
            <person name="Lipzen A."/>
            <person name="Chen C."/>
            <person name="Yan M."/>
            <person name="Daum C."/>
            <person name="Ng V."/>
            <person name="Clum A."/>
            <person name="Steindorff A."/>
            <person name="Ohm R.A."/>
            <person name="Martin F."/>
            <person name="Silar P."/>
            <person name="Natvig D.O."/>
            <person name="Lalanne C."/>
            <person name="Gautier V."/>
            <person name="Ament-Velasquez S.L."/>
            <person name="Kruys A."/>
            <person name="Hutchinson M.I."/>
            <person name="Powell A.J."/>
            <person name="Barry K."/>
            <person name="Miller A.N."/>
            <person name="Grigoriev I.V."/>
            <person name="Debuchy R."/>
            <person name="Gladieux P."/>
            <person name="Hiltunen Thoren M."/>
            <person name="Johannesson H."/>
        </authorList>
    </citation>
    <scope>NUCLEOTIDE SEQUENCE</scope>
    <source>
        <strain evidence="1">CBS 757.83</strain>
    </source>
</reference>
<organism evidence="1 2">
    <name type="scientific">Parathielavia hyrcaniae</name>
    <dbReference type="NCBI Taxonomy" id="113614"/>
    <lineage>
        <taxon>Eukaryota</taxon>
        <taxon>Fungi</taxon>
        <taxon>Dikarya</taxon>
        <taxon>Ascomycota</taxon>
        <taxon>Pezizomycotina</taxon>
        <taxon>Sordariomycetes</taxon>
        <taxon>Sordariomycetidae</taxon>
        <taxon>Sordariales</taxon>
        <taxon>Chaetomiaceae</taxon>
        <taxon>Parathielavia</taxon>
    </lineage>
</organism>
<evidence type="ECO:0000313" key="2">
    <source>
        <dbReference type="Proteomes" id="UP001305647"/>
    </source>
</evidence>
<evidence type="ECO:0000313" key="1">
    <source>
        <dbReference type="EMBL" id="KAK4098950.1"/>
    </source>
</evidence>
<dbReference type="Proteomes" id="UP001305647">
    <property type="component" value="Unassembled WGS sequence"/>
</dbReference>
<comment type="caution">
    <text evidence="1">The sequence shown here is derived from an EMBL/GenBank/DDBJ whole genome shotgun (WGS) entry which is preliminary data.</text>
</comment>
<keyword evidence="2" id="KW-1185">Reference proteome</keyword>
<name>A0AAN6SYX5_9PEZI</name>
<accession>A0AAN6SYX5</accession>
<dbReference type="EMBL" id="MU863654">
    <property type="protein sequence ID" value="KAK4098950.1"/>
    <property type="molecule type" value="Genomic_DNA"/>
</dbReference>